<sequence>MIANGVEGWEKKTGIRWMLSGCNNPILRNPIPSAVESRDRPQSPNWIVDLSREKKSRQDRFWARHGVRKCRVFKRNVDQVDLRRKKTISEFHTHTQKLNLDHINSSANSMSYKDFVMQRK</sequence>
<name>A0A8X6TLJ3_NEPPI</name>
<protein>
    <submittedName>
        <fullName evidence="1">Uncharacterized protein</fullName>
    </submittedName>
</protein>
<gene>
    <name evidence="1" type="ORF">NPIL_156721</name>
</gene>
<evidence type="ECO:0000313" key="1">
    <source>
        <dbReference type="EMBL" id="GFT28337.1"/>
    </source>
</evidence>
<keyword evidence="2" id="KW-1185">Reference proteome</keyword>
<reference evidence="1" key="1">
    <citation type="submission" date="2020-08" db="EMBL/GenBank/DDBJ databases">
        <title>Multicomponent nature underlies the extraordinary mechanical properties of spider dragline silk.</title>
        <authorList>
            <person name="Kono N."/>
            <person name="Nakamura H."/>
            <person name="Mori M."/>
            <person name="Yoshida Y."/>
            <person name="Ohtoshi R."/>
            <person name="Malay A.D."/>
            <person name="Moran D.A.P."/>
            <person name="Tomita M."/>
            <person name="Numata K."/>
            <person name="Arakawa K."/>
        </authorList>
    </citation>
    <scope>NUCLEOTIDE SEQUENCE</scope>
</reference>
<comment type="caution">
    <text evidence="1">The sequence shown here is derived from an EMBL/GenBank/DDBJ whole genome shotgun (WGS) entry which is preliminary data.</text>
</comment>
<dbReference type="AlphaFoldDB" id="A0A8X6TLJ3"/>
<dbReference type="Proteomes" id="UP000887013">
    <property type="component" value="Unassembled WGS sequence"/>
</dbReference>
<evidence type="ECO:0000313" key="2">
    <source>
        <dbReference type="Proteomes" id="UP000887013"/>
    </source>
</evidence>
<organism evidence="1 2">
    <name type="scientific">Nephila pilipes</name>
    <name type="common">Giant wood spider</name>
    <name type="synonym">Nephila maculata</name>
    <dbReference type="NCBI Taxonomy" id="299642"/>
    <lineage>
        <taxon>Eukaryota</taxon>
        <taxon>Metazoa</taxon>
        <taxon>Ecdysozoa</taxon>
        <taxon>Arthropoda</taxon>
        <taxon>Chelicerata</taxon>
        <taxon>Arachnida</taxon>
        <taxon>Araneae</taxon>
        <taxon>Araneomorphae</taxon>
        <taxon>Entelegynae</taxon>
        <taxon>Araneoidea</taxon>
        <taxon>Nephilidae</taxon>
        <taxon>Nephila</taxon>
    </lineage>
</organism>
<dbReference type="EMBL" id="BMAW01107245">
    <property type="protein sequence ID" value="GFT28337.1"/>
    <property type="molecule type" value="Genomic_DNA"/>
</dbReference>
<proteinExistence type="predicted"/>
<accession>A0A8X6TLJ3</accession>